<sequence>MFKLVLKFASYYDYVYYGIKYYYTNYYVQIASETNPVVSKDPYILSFPTVPFNPYIPASASQAETLLST</sequence>
<protein>
    <submittedName>
        <fullName evidence="1">Uncharacterized protein</fullName>
    </submittedName>
</protein>
<dbReference type="Proteomes" id="UP000324800">
    <property type="component" value="Unassembled WGS sequence"/>
</dbReference>
<proteinExistence type="predicted"/>
<evidence type="ECO:0000313" key="1">
    <source>
        <dbReference type="EMBL" id="KAA6356836.1"/>
    </source>
</evidence>
<dbReference type="EMBL" id="SNRW01032331">
    <property type="protein sequence ID" value="KAA6356836.1"/>
    <property type="molecule type" value="Genomic_DNA"/>
</dbReference>
<gene>
    <name evidence="1" type="ORF">EZS28_047637</name>
</gene>
<organism evidence="1 2">
    <name type="scientific">Streblomastix strix</name>
    <dbReference type="NCBI Taxonomy" id="222440"/>
    <lineage>
        <taxon>Eukaryota</taxon>
        <taxon>Metamonada</taxon>
        <taxon>Preaxostyla</taxon>
        <taxon>Oxymonadida</taxon>
        <taxon>Streblomastigidae</taxon>
        <taxon>Streblomastix</taxon>
    </lineage>
</organism>
<reference evidence="1 2" key="1">
    <citation type="submission" date="2019-03" db="EMBL/GenBank/DDBJ databases">
        <title>Single cell metagenomics reveals metabolic interactions within the superorganism composed of flagellate Streblomastix strix and complex community of Bacteroidetes bacteria on its surface.</title>
        <authorList>
            <person name="Treitli S.C."/>
            <person name="Kolisko M."/>
            <person name="Husnik F."/>
            <person name="Keeling P."/>
            <person name="Hampl V."/>
        </authorList>
    </citation>
    <scope>NUCLEOTIDE SEQUENCE [LARGE SCALE GENOMIC DNA]</scope>
    <source>
        <strain evidence="1">ST1C</strain>
    </source>
</reference>
<accession>A0A5J4TEE9</accession>
<dbReference type="AlphaFoldDB" id="A0A5J4TEE9"/>
<evidence type="ECO:0000313" key="2">
    <source>
        <dbReference type="Proteomes" id="UP000324800"/>
    </source>
</evidence>
<comment type="caution">
    <text evidence="1">The sequence shown here is derived from an EMBL/GenBank/DDBJ whole genome shotgun (WGS) entry which is preliminary data.</text>
</comment>
<name>A0A5J4TEE9_9EUKA</name>